<dbReference type="EMBL" id="CP018889">
    <property type="protein sequence ID" value="AUI70192.1"/>
    <property type="molecule type" value="Genomic_DNA"/>
</dbReference>
<gene>
    <name evidence="3" type="ORF">BLE401_16785</name>
</gene>
<evidence type="ECO:0000259" key="2">
    <source>
        <dbReference type="Pfam" id="PF10881"/>
    </source>
</evidence>
<sequence length="288" mass="32711">MEIMDIKLIGLVVLGLLLVIILIYGYYQRQQDSLAFINTPRAGYKNRKGFWWYRNLYRTNLPDVAIYGESDKKQVLTHPAVITSEYPIAQQLQTGHLGEHSYPYQAKLTLLSVAEMVLFNALQQALQRQPYILLAKVHLAEVLETIPDLEVKAKRIALERLRQKRLDFVICSSDTASICGVIAVEEVFDAEKPLSTQLHDKFVDKVLETANIPIVHIVLREQYDSQELQAQLTKILKLSLQAVNTVTEKLCPTCGATMKRVSPKNGQYAGRHFLACSHYPQCKTVFPL</sequence>
<dbReference type="Gene3D" id="3.30.65.10">
    <property type="entry name" value="Bacterial Topoisomerase I, domain 1"/>
    <property type="match status" value="1"/>
</dbReference>
<reference evidence="4" key="1">
    <citation type="submission" date="2016-12" db="EMBL/GenBank/DDBJ databases">
        <title>Complete Genome Sequence of Beggiatoa leptomitiformis D-401.</title>
        <authorList>
            <person name="Fomenkov A."/>
            <person name="Vincze T."/>
            <person name="Grabovich M."/>
            <person name="Anton B.P."/>
            <person name="Dubinina G."/>
            <person name="Orlova M."/>
            <person name="Belousova E."/>
            <person name="Roberts R.J."/>
        </authorList>
    </citation>
    <scope>NUCLEOTIDE SEQUENCE [LARGE SCALE GENOMIC DNA]</scope>
    <source>
        <strain evidence="4">D-401</strain>
    </source>
</reference>
<evidence type="ECO:0000313" key="3">
    <source>
        <dbReference type="EMBL" id="AUI70192.1"/>
    </source>
</evidence>
<evidence type="ECO:0000313" key="4">
    <source>
        <dbReference type="Proteomes" id="UP000234271"/>
    </source>
</evidence>
<proteinExistence type="predicted"/>
<dbReference type="InterPro" id="IPR024402">
    <property type="entry name" value="DUF2726"/>
</dbReference>
<keyword evidence="1" id="KW-1133">Transmembrane helix</keyword>
<feature type="transmembrane region" description="Helical" evidence="1">
    <location>
        <begin position="6"/>
        <end position="27"/>
    </location>
</feature>
<name>A0A2N9YI35_9GAMM</name>
<protein>
    <submittedName>
        <fullName evidence="3">DUF2726 domain-containing protein</fullName>
    </submittedName>
</protein>
<organism evidence="3 4">
    <name type="scientific">Beggiatoa leptomitoformis</name>
    <dbReference type="NCBI Taxonomy" id="288004"/>
    <lineage>
        <taxon>Bacteria</taxon>
        <taxon>Pseudomonadati</taxon>
        <taxon>Pseudomonadota</taxon>
        <taxon>Gammaproteobacteria</taxon>
        <taxon>Thiotrichales</taxon>
        <taxon>Thiotrichaceae</taxon>
        <taxon>Beggiatoa</taxon>
    </lineage>
</organism>
<evidence type="ECO:0000256" key="1">
    <source>
        <dbReference type="SAM" id="Phobius"/>
    </source>
</evidence>
<dbReference type="STRING" id="288004.AL038_07525"/>
<keyword evidence="1" id="KW-0472">Membrane</keyword>
<dbReference type="Proteomes" id="UP000234271">
    <property type="component" value="Chromosome"/>
</dbReference>
<keyword evidence="4" id="KW-1185">Reference proteome</keyword>
<dbReference type="KEGG" id="blep:AL038_07525"/>
<keyword evidence="1" id="KW-0812">Transmembrane</keyword>
<feature type="domain" description="DUF2726" evidence="2">
    <location>
        <begin position="109"/>
        <end position="234"/>
    </location>
</feature>
<accession>A0A2N9YI35</accession>
<dbReference type="Pfam" id="PF10881">
    <property type="entry name" value="DUF2726"/>
    <property type="match status" value="1"/>
</dbReference>
<dbReference type="AlphaFoldDB" id="A0A2N9YI35"/>